<dbReference type="InterPro" id="IPR029058">
    <property type="entry name" value="AB_hydrolase_fold"/>
</dbReference>
<dbReference type="Pfam" id="PF12697">
    <property type="entry name" value="Abhydrolase_6"/>
    <property type="match status" value="1"/>
</dbReference>
<dbReference type="EMBL" id="BSUK01000001">
    <property type="protein sequence ID" value="GMA24247.1"/>
    <property type="molecule type" value="Genomic_DNA"/>
</dbReference>
<organism evidence="2 3">
    <name type="scientific">Luteimicrobium album</name>
    <dbReference type="NCBI Taxonomy" id="1054550"/>
    <lineage>
        <taxon>Bacteria</taxon>
        <taxon>Bacillati</taxon>
        <taxon>Actinomycetota</taxon>
        <taxon>Actinomycetes</taxon>
        <taxon>Micrococcales</taxon>
        <taxon>Luteimicrobium</taxon>
    </lineage>
</organism>
<dbReference type="PANTHER" id="PTHR10992:SF1086">
    <property type="entry name" value="AB HYDROLASE-1 DOMAIN-CONTAINING PROTEIN"/>
    <property type="match status" value="1"/>
</dbReference>
<dbReference type="Gene3D" id="3.40.50.1820">
    <property type="entry name" value="alpha/beta hydrolase"/>
    <property type="match status" value="1"/>
</dbReference>
<name>A0ABQ6I1C0_9MICO</name>
<sequence>MVLVPGFWLGGWAWDDVVPALRDAGLVPHPVTLPGLGPDDTREDRAAVTRADHVGAVVGLVEGLEGRVVLVGHSGGGALVGEVVDRVPGRVDRAVYLDSGPLVDGAALNPGLPDGVTEIALPSWDELAAQGSSIDGIDDAGLARFRGHARPHPARVATEPVHVSDPARFDVPVTAICTSISAEQLQAVAGPGAPFHTELLDHDVTWVDLPTGHWAMFSRPADLAATLVEAARA</sequence>
<evidence type="ECO:0000313" key="2">
    <source>
        <dbReference type="EMBL" id="GMA24247.1"/>
    </source>
</evidence>
<keyword evidence="3" id="KW-1185">Reference proteome</keyword>
<dbReference type="Proteomes" id="UP001157091">
    <property type="component" value="Unassembled WGS sequence"/>
</dbReference>
<dbReference type="PANTHER" id="PTHR10992">
    <property type="entry name" value="METHYLESTERASE FAMILY MEMBER"/>
    <property type="match status" value="1"/>
</dbReference>
<feature type="domain" description="AB hydrolase-1" evidence="1">
    <location>
        <begin position="1"/>
        <end position="225"/>
    </location>
</feature>
<protein>
    <recommendedName>
        <fullName evidence="1">AB hydrolase-1 domain-containing protein</fullName>
    </recommendedName>
</protein>
<accession>A0ABQ6I1C0</accession>
<dbReference type="InterPro" id="IPR045889">
    <property type="entry name" value="MES/HNL"/>
</dbReference>
<evidence type="ECO:0000259" key="1">
    <source>
        <dbReference type="Pfam" id="PF12697"/>
    </source>
</evidence>
<dbReference type="SUPFAM" id="SSF53474">
    <property type="entry name" value="alpha/beta-Hydrolases"/>
    <property type="match status" value="1"/>
</dbReference>
<proteinExistence type="predicted"/>
<gene>
    <name evidence="2" type="ORF">GCM10025864_20060</name>
</gene>
<comment type="caution">
    <text evidence="2">The sequence shown here is derived from an EMBL/GenBank/DDBJ whole genome shotgun (WGS) entry which is preliminary data.</text>
</comment>
<reference evidence="3" key="1">
    <citation type="journal article" date="2019" name="Int. J. Syst. Evol. Microbiol.">
        <title>The Global Catalogue of Microorganisms (GCM) 10K type strain sequencing project: providing services to taxonomists for standard genome sequencing and annotation.</title>
        <authorList>
            <consortium name="The Broad Institute Genomics Platform"/>
            <consortium name="The Broad Institute Genome Sequencing Center for Infectious Disease"/>
            <person name="Wu L."/>
            <person name="Ma J."/>
        </authorList>
    </citation>
    <scope>NUCLEOTIDE SEQUENCE [LARGE SCALE GENOMIC DNA]</scope>
    <source>
        <strain evidence="3">NBRC 106348</strain>
    </source>
</reference>
<dbReference type="InterPro" id="IPR000073">
    <property type="entry name" value="AB_hydrolase_1"/>
</dbReference>
<evidence type="ECO:0000313" key="3">
    <source>
        <dbReference type="Proteomes" id="UP001157091"/>
    </source>
</evidence>